<reference evidence="2" key="1">
    <citation type="submission" date="2023-07" db="EMBL/GenBank/DDBJ databases">
        <authorList>
            <consortium name="CYATHOMIX"/>
        </authorList>
    </citation>
    <scope>NUCLEOTIDE SEQUENCE</scope>
    <source>
        <strain evidence="2">N/A</strain>
    </source>
</reference>
<feature type="signal peptide" evidence="1">
    <location>
        <begin position="1"/>
        <end position="17"/>
    </location>
</feature>
<sequence>MMGYLCTLLALVFVTRAQIDGFIPKERNCNISGKYPRDPHLTLIMELMFQETIYDCTLADIASLLVNDFGYYKEYKECFEKSGSKWTVTKTSYKNKREKDQRQISKRLSMRGISVSVAISF</sequence>
<dbReference type="Proteomes" id="UP001176961">
    <property type="component" value="Unassembled WGS sequence"/>
</dbReference>
<comment type="caution">
    <text evidence="2">The sequence shown here is derived from an EMBL/GenBank/DDBJ whole genome shotgun (WGS) entry which is preliminary data.</text>
</comment>
<gene>
    <name evidence="2" type="ORF">CYNAS_LOCUS3338</name>
</gene>
<keyword evidence="1" id="KW-0732">Signal</keyword>
<feature type="chain" id="PRO_5041287138" evidence="1">
    <location>
        <begin position="18"/>
        <end position="121"/>
    </location>
</feature>
<proteinExistence type="predicted"/>
<evidence type="ECO:0000313" key="2">
    <source>
        <dbReference type="EMBL" id="CAJ0591355.1"/>
    </source>
</evidence>
<organism evidence="2 3">
    <name type="scientific">Cylicocyclus nassatus</name>
    <name type="common">Nematode worm</name>
    <dbReference type="NCBI Taxonomy" id="53992"/>
    <lineage>
        <taxon>Eukaryota</taxon>
        <taxon>Metazoa</taxon>
        <taxon>Ecdysozoa</taxon>
        <taxon>Nematoda</taxon>
        <taxon>Chromadorea</taxon>
        <taxon>Rhabditida</taxon>
        <taxon>Rhabditina</taxon>
        <taxon>Rhabditomorpha</taxon>
        <taxon>Strongyloidea</taxon>
        <taxon>Strongylidae</taxon>
        <taxon>Cylicocyclus</taxon>
    </lineage>
</organism>
<dbReference type="EMBL" id="CATQJL010000001">
    <property type="protein sequence ID" value="CAJ0591355.1"/>
    <property type="molecule type" value="Genomic_DNA"/>
</dbReference>
<accession>A0AA36GKA1</accession>
<name>A0AA36GKA1_CYLNA</name>
<evidence type="ECO:0000256" key="1">
    <source>
        <dbReference type="SAM" id="SignalP"/>
    </source>
</evidence>
<dbReference type="AlphaFoldDB" id="A0AA36GKA1"/>
<keyword evidence="3" id="KW-1185">Reference proteome</keyword>
<evidence type="ECO:0000313" key="3">
    <source>
        <dbReference type="Proteomes" id="UP001176961"/>
    </source>
</evidence>
<protein>
    <submittedName>
        <fullName evidence="2">Uncharacterized protein</fullName>
    </submittedName>
</protein>